<keyword evidence="5 9" id="KW-0904">Protein phosphatase</keyword>
<evidence type="ECO:0000256" key="3">
    <source>
        <dbReference type="ARBA" id="ARBA00022664"/>
    </source>
</evidence>
<keyword evidence="4 9" id="KW-0378">Hydrolase</keyword>
<evidence type="ECO:0000313" key="11">
    <source>
        <dbReference type="Proteomes" id="UP000002280"/>
    </source>
</evidence>
<proteinExistence type="inferred from homology"/>
<dbReference type="Pfam" id="PF04722">
    <property type="entry name" value="Ssu72"/>
    <property type="match status" value="1"/>
</dbReference>
<evidence type="ECO:0000313" key="10">
    <source>
        <dbReference type="Ensembl" id="ENSMODP00000032879.1"/>
    </source>
</evidence>
<dbReference type="Ensembl" id="ENSMODT00000034458.1">
    <property type="protein sequence ID" value="ENSMODP00000032879.1"/>
    <property type="gene ID" value="ENSMODG00000024079.1"/>
</dbReference>
<dbReference type="HOGENOM" id="CLU_062463_2_1_1"/>
<comment type="catalytic activity">
    <reaction evidence="8 9">
        <text>O-phospho-L-threonyl-[protein] + H2O = L-threonyl-[protein] + phosphate</text>
        <dbReference type="Rhea" id="RHEA:47004"/>
        <dbReference type="Rhea" id="RHEA-COMP:11060"/>
        <dbReference type="Rhea" id="RHEA-COMP:11605"/>
        <dbReference type="ChEBI" id="CHEBI:15377"/>
        <dbReference type="ChEBI" id="CHEBI:30013"/>
        <dbReference type="ChEBI" id="CHEBI:43474"/>
        <dbReference type="ChEBI" id="CHEBI:61977"/>
        <dbReference type="EC" id="3.1.3.16"/>
    </reaction>
</comment>
<dbReference type="GO" id="GO:0005847">
    <property type="term" value="C:mRNA cleavage and polyadenylation specificity factor complex"/>
    <property type="evidence" value="ECO:0000318"/>
    <property type="project" value="GO_Central"/>
</dbReference>
<accession>F7BYE3</accession>
<sequence length="195" mass="22570">MSSGLLRMAVVCSSNQNRSMEAHSLLSRRGFNVRSFGVGTKVRLPGPAPDKPNVYDFQTTYSQMYNDLLRKDSKFYTHSGILHMLGRNQRIKPRPERFQNCQEKFDLIITCEERVYDKVVADLNSREPETGQPVYVINVDIQDNQEEAILGAFLICELCECIELLEEVEDQDLEELLQEFERTTSKTFLHTVCFY</sequence>
<keyword evidence="6 9" id="KW-0539">Nucleus</keyword>
<dbReference type="FunFam" id="3.40.50.2300:FF:000066">
    <property type="entry name" value="RNA polymerase II subunit A C-terminal domain phosphatase SSU72"/>
    <property type="match status" value="1"/>
</dbReference>
<comment type="function">
    <text evidence="9">Protein phosphatase that catalyzes the dephosphorylation of the C-terminal domain of RNA polymerase II. Plays a role in RNA processing and termination.</text>
</comment>
<dbReference type="InParanoid" id="F7BYE3"/>
<evidence type="ECO:0000256" key="2">
    <source>
        <dbReference type="ARBA" id="ARBA00008978"/>
    </source>
</evidence>
<evidence type="ECO:0000256" key="7">
    <source>
        <dbReference type="ARBA" id="ARBA00047761"/>
    </source>
</evidence>
<dbReference type="STRING" id="13616.ENSMODP00000032879"/>
<evidence type="ECO:0000256" key="6">
    <source>
        <dbReference type="ARBA" id="ARBA00023242"/>
    </source>
</evidence>
<dbReference type="Proteomes" id="UP000002280">
    <property type="component" value="Chromosome 6"/>
</dbReference>
<reference evidence="10" key="3">
    <citation type="submission" date="2025-09" db="UniProtKB">
        <authorList>
            <consortium name="Ensembl"/>
        </authorList>
    </citation>
    <scope>IDENTIFICATION</scope>
</reference>
<evidence type="ECO:0000256" key="1">
    <source>
        <dbReference type="ARBA" id="ARBA00004123"/>
    </source>
</evidence>
<dbReference type="Gene3D" id="3.40.50.2300">
    <property type="match status" value="2"/>
</dbReference>
<dbReference type="GO" id="GO:0008420">
    <property type="term" value="F:RNA polymerase II CTD heptapeptide repeat phosphatase activity"/>
    <property type="evidence" value="ECO:0000318"/>
    <property type="project" value="GO_Central"/>
</dbReference>
<dbReference type="AlphaFoldDB" id="F7BYE3"/>
<comment type="subcellular location">
    <subcellularLocation>
        <location evidence="1 9">Nucleus</location>
    </subcellularLocation>
</comment>
<comment type="catalytic activity">
    <reaction evidence="7 9">
        <text>O-phospho-L-seryl-[protein] + H2O = L-seryl-[protein] + phosphate</text>
        <dbReference type="Rhea" id="RHEA:20629"/>
        <dbReference type="Rhea" id="RHEA-COMP:9863"/>
        <dbReference type="Rhea" id="RHEA-COMP:11604"/>
        <dbReference type="ChEBI" id="CHEBI:15377"/>
        <dbReference type="ChEBI" id="CHEBI:29999"/>
        <dbReference type="ChEBI" id="CHEBI:43474"/>
        <dbReference type="ChEBI" id="CHEBI:83421"/>
        <dbReference type="EC" id="3.1.3.16"/>
    </reaction>
</comment>
<dbReference type="GO" id="GO:0031124">
    <property type="term" value="P:mRNA 3'-end processing"/>
    <property type="evidence" value="ECO:0007669"/>
    <property type="project" value="UniProtKB-ARBA"/>
</dbReference>
<organism evidence="10 11">
    <name type="scientific">Monodelphis domestica</name>
    <name type="common">Gray short-tailed opossum</name>
    <dbReference type="NCBI Taxonomy" id="13616"/>
    <lineage>
        <taxon>Eukaryota</taxon>
        <taxon>Metazoa</taxon>
        <taxon>Chordata</taxon>
        <taxon>Craniata</taxon>
        <taxon>Vertebrata</taxon>
        <taxon>Euteleostomi</taxon>
        <taxon>Mammalia</taxon>
        <taxon>Metatheria</taxon>
        <taxon>Didelphimorphia</taxon>
        <taxon>Didelphidae</taxon>
        <taxon>Monodelphis</taxon>
    </lineage>
</organism>
<evidence type="ECO:0000256" key="9">
    <source>
        <dbReference type="RuleBase" id="RU369031"/>
    </source>
</evidence>
<comment type="similarity">
    <text evidence="2 9">Belongs to the SSU72 phosphatase family.</text>
</comment>
<reference evidence="10 11" key="1">
    <citation type="journal article" date="2007" name="Nature">
        <title>Genome of the marsupial Monodelphis domestica reveals innovation in non-coding sequences.</title>
        <authorList>
            <person name="Mikkelsen T.S."/>
            <person name="Wakefield M.J."/>
            <person name="Aken B."/>
            <person name="Amemiya C.T."/>
            <person name="Chang J.L."/>
            <person name="Duke S."/>
            <person name="Garber M."/>
            <person name="Gentles A.J."/>
            <person name="Goodstadt L."/>
            <person name="Heger A."/>
            <person name="Jurka J."/>
            <person name="Kamal M."/>
            <person name="Mauceli E."/>
            <person name="Searle S.M."/>
            <person name="Sharpe T."/>
            <person name="Baker M.L."/>
            <person name="Batzer M.A."/>
            <person name="Benos P.V."/>
            <person name="Belov K."/>
            <person name="Clamp M."/>
            <person name="Cook A."/>
            <person name="Cuff J."/>
            <person name="Das R."/>
            <person name="Davidow L."/>
            <person name="Deakin J.E."/>
            <person name="Fazzari M.J."/>
            <person name="Glass J.L."/>
            <person name="Grabherr M."/>
            <person name="Greally J.M."/>
            <person name="Gu W."/>
            <person name="Hore T.A."/>
            <person name="Huttley G.A."/>
            <person name="Kleber M."/>
            <person name="Jirtle R.L."/>
            <person name="Koina E."/>
            <person name="Lee J.T."/>
            <person name="Mahony S."/>
            <person name="Marra M.A."/>
            <person name="Miller R.D."/>
            <person name="Nicholls R.D."/>
            <person name="Oda M."/>
            <person name="Papenfuss A.T."/>
            <person name="Parra Z.E."/>
            <person name="Pollock D.D."/>
            <person name="Ray D.A."/>
            <person name="Schein J.E."/>
            <person name="Speed T.P."/>
            <person name="Thompson K."/>
            <person name="VandeBerg J.L."/>
            <person name="Wade C.M."/>
            <person name="Walker J.A."/>
            <person name="Waters P.D."/>
            <person name="Webber C."/>
            <person name="Weidman J.R."/>
            <person name="Xie X."/>
            <person name="Zody M.C."/>
            <person name="Baldwin J."/>
            <person name="Abdouelleil A."/>
            <person name="Abdulkadir J."/>
            <person name="Abebe A."/>
            <person name="Abera B."/>
            <person name="Abreu J."/>
            <person name="Acer S.C."/>
            <person name="Aftuck L."/>
            <person name="Alexander A."/>
            <person name="An P."/>
            <person name="Anderson E."/>
            <person name="Anderson S."/>
            <person name="Arachi H."/>
            <person name="Azer M."/>
            <person name="Bachantsang P."/>
            <person name="Barry A."/>
            <person name="Bayul T."/>
            <person name="Berlin A."/>
            <person name="Bessette D."/>
            <person name="Bloom T."/>
            <person name="Bloom T."/>
            <person name="Boguslavskiy L."/>
            <person name="Bonnet C."/>
            <person name="Boukhgalter B."/>
            <person name="Bourzgui I."/>
            <person name="Brown A."/>
            <person name="Cahill P."/>
            <person name="Channer S."/>
            <person name="Cheshatsang Y."/>
            <person name="Chuda L."/>
            <person name="Citroen M."/>
            <person name="Collymore A."/>
            <person name="Cooke P."/>
            <person name="Costello M."/>
            <person name="D'Aco K."/>
            <person name="Daza R."/>
            <person name="De Haan G."/>
            <person name="DeGray S."/>
            <person name="DeMaso C."/>
            <person name="Dhargay N."/>
            <person name="Dooley K."/>
            <person name="Dooley E."/>
            <person name="Doricent M."/>
            <person name="Dorje P."/>
            <person name="Dorjee K."/>
            <person name="Dupes A."/>
            <person name="Elong R."/>
            <person name="Falk J."/>
            <person name="Farina A."/>
            <person name="Faro S."/>
            <person name="Ferguson D."/>
            <person name="Fisher S."/>
            <person name="Foley C.D."/>
            <person name="Franke A."/>
            <person name="Friedrich D."/>
            <person name="Gadbois L."/>
            <person name="Gearin G."/>
            <person name="Gearin C.R."/>
            <person name="Giannoukos G."/>
            <person name="Goode T."/>
            <person name="Graham J."/>
            <person name="Grandbois E."/>
            <person name="Grewal S."/>
            <person name="Gyaltsen K."/>
            <person name="Hafez N."/>
            <person name="Hagos B."/>
            <person name="Hall J."/>
            <person name="Henson C."/>
            <person name="Hollinger A."/>
            <person name="Honan T."/>
            <person name="Huard M.D."/>
            <person name="Hughes L."/>
            <person name="Hurhula B."/>
            <person name="Husby M.E."/>
            <person name="Kamat A."/>
            <person name="Kanga B."/>
            <person name="Kashin S."/>
            <person name="Khazanovich D."/>
            <person name="Kisner P."/>
            <person name="Lance K."/>
            <person name="Lara M."/>
            <person name="Lee W."/>
            <person name="Lennon N."/>
            <person name="Letendre F."/>
            <person name="LeVine R."/>
            <person name="Lipovsky A."/>
            <person name="Liu X."/>
            <person name="Liu J."/>
            <person name="Liu S."/>
            <person name="Lokyitsang T."/>
            <person name="Lokyitsang Y."/>
            <person name="Lubonja R."/>
            <person name="Lui A."/>
            <person name="MacDonald P."/>
            <person name="Magnisalis V."/>
            <person name="Maru K."/>
            <person name="Matthews C."/>
            <person name="McCusker W."/>
            <person name="McDonough S."/>
            <person name="Mehta T."/>
            <person name="Meldrim J."/>
            <person name="Meneus L."/>
            <person name="Mihai O."/>
            <person name="Mihalev A."/>
            <person name="Mihova T."/>
            <person name="Mittelman R."/>
            <person name="Mlenga V."/>
            <person name="Montmayeur A."/>
            <person name="Mulrain L."/>
            <person name="Navidi A."/>
            <person name="Naylor J."/>
            <person name="Negash T."/>
            <person name="Nguyen T."/>
            <person name="Nguyen N."/>
            <person name="Nicol R."/>
            <person name="Norbu C."/>
            <person name="Norbu N."/>
            <person name="Novod N."/>
            <person name="O'Neill B."/>
            <person name="Osman S."/>
            <person name="Markiewicz E."/>
            <person name="Oyono O.L."/>
            <person name="Patti C."/>
            <person name="Phunkhang P."/>
            <person name="Pierre F."/>
            <person name="Priest M."/>
            <person name="Raghuraman S."/>
            <person name="Rege F."/>
            <person name="Reyes R."/>
            <person name="Rise C."/>
            <person name="Rogov P."/>
            <person name="Ross K."/>
            <person name="Ryan E."/>
            <person name="Settipalli S."/>
            <person name="Shea T."/>
            <person name="Sherpa N."/>
            <person name="Shi L."/>
            <person name="Shih D."/>
            <person name="Sparrow T."/>
            <person name="Spaulding J."/>
            <person name="Stalker J."/>
            <person name="Stange-Thomann N."/>
            <person name="Stavropoulos S."/>
            <person name="Stone C."/>
            <person name="Strader C."/>
            <person name="Tesfaye S."/>
            <person name="Thomson T."/>
            <person name="Thoulutsang Y."/>
            <person name="Thoulutsang D."/>
            <person name="Topham K."/>
            <person name="Topping I."/>
            <person name="Tsamla T."/>
            <person name="Vassiliev H."/>
            <person name="Vo A."/>
            <person name="Wangchuk T."/>
            <person name="Wangdi T."/>
            <person name="Weiand M."/>
            <person name="Wilkinson J."/>
            <person name="Wilson A."/>
            <person name="Yadav S."/>
            <person name="Young G."/>
            <person name="Yu Q."/>
            <person name="Zembek L."/>
            <person name="Zhong D."/>
            <person name="Zimmer A."/>
            <person name="Zwirko Z."/>
            <person name="Jaffe D.B."/>
            <person name="Alvarez P."/>
            <person name="Brockman W."/>
            <person name="Butler J."/>
            <person name="Chin C."/>
            <person name="Gnerre S."/>
            <person name="MacCallum I."/>
            <person name="Graves J.A."/>
            <person name="Ponting C.P."/>
            <person name="Breen M."/>
            <person name="Samollow P.B."/>
            <person name="Lander E.S."/>
            <person name="Lindblad-Toh K."/>
        </authorList>
    </citation>
    <scope>NUCLEOTIDE SEQUENCE [LARGE SCALE GENOMIC DNA]</scope>
</reference>
<dbReference type="PANTHER" id="PTHR20383">
    <property type="entry name" value="RNA POLYMERASE II SUBUNIT A C-TERMINAL DOMAIN PHOSPHATASE"/>
    <property type="match status" value="1"/>
</dbReference>
<dbReference type="EC" id="3.1.3.16" evidence="9"/>
<dbReference type="InterPro" id="IPR006811">
    <property type="entry name" value="RNA_pol_II_suA"/>
</dbReference>
<reference evidence="10" key="2">
    <citation type="submission" date="2025-08" db="UniProtKB">
        <authorList>
            <consortium name="Ensembl"/>
        </authorList>
    </citation>
    <scope>IDENTIFICATION</scope>
</reference>
<keyword evidence="3 9" id="KW-0507">mRNA processing</keyword>
<protein>
    <recommendedName>
        <fullName evidence="9">RNA polymerase II subunit A C-terminal domain phosphatase SSU72</fullName>
        <shortName evidence="9">CTD phosphatase SSU72</shortName>
        <ecNumber evidence="9">3.1.3.16</ecNumber>
    </recommendedName>
</protein>
<dbReference type="GeneTree" id="ENSGT00390000010165"/>
<evidence type="ECO:0000256" key="8">
    <source>
        <dbReference type="ARBA" id="ARBA00048336"/>
    </source>
</evidence>
<evidence type="ECO:0000256" key="5">
    <source>
        <dbReference type="ARBA" id="ARBA00022912"/>
    </source>
</evidence>
<name>F7BYE3_MONDO</name>
<dbReference type="GO" id="GO:0006369">
    <property type="term" value="P:termination of RNA polymerase II transcription"/>
    <property type="evidence" value="ECO:0000318"/>
    <property type="project" value="GO_Central"/>
</dbReference>
<dbReference type="Bgee" id="ENSMODG00000024079">
    <property type="expression patterns" value="Expressed in liver and 1 other cell type or tissue"/>
</dbReference>
<evidence type="ECO:0000256" key="4">
    <source>
        <dbReference type="ARBA" id="ARBA00022801"/>
    </source>
</evidence>
<dbReference type="eggNOG" id="KOG2424">
    <property type="taxonomic scope" value="Eukaryota"/>
</dbReference>
<keyword evidence="11" id="KW-1185">Reference proteome</keyword>
<dbReference type="FunFam" id="3.40.50.2300:FF:000039">
    <property type="entry name" value="RNA polymerase II subunit A C-terminal domain phosphatase"/>
    <property type="match status" value="1"/>
</dbReference>